<dbReference type="AlphaFoldDB" id="A0ABD4UCM0"/>
<protein>
    <submittedName>
        <fullName evidence="1">Uncharacterized protein</fullName>
    </submittedName>
</protein>
<dbReference type="EMBL" id="JYMX02000008">
    <property type="protein sequence ID" value="MCW3712127.1"/>
    <property type="molecule type" value="Genomic_DNA"/>
</dbReference>
<reference evidence="1 2" key="2">
    <citation type="journal article" date="2017" name="Front. Microbiol.">
        <title>Genomics Reveals a Unique Clone of Burkholderia cenocepacia Harboring an Actively Excising Novel Genomic Island.</title>
        <authorList>
            <person name="Patil P.P."/>
            <person name="Mali S."/>
            <person name="Midha S."/>
            <person name="Gautam V."/>
            <person name="Dash L."/>
            <person name="Kumar S."/>
            <person name="Shastri J."/>
            <person name="Singhal L."/>
            <person name="Patil P.B."/>
        </authorList>
    </citation>
    <scope>NUCLEOTIDE SEQUENCE [LARGE SCALE GENOMIC DNA]</scope>
    <source>
        <strain evidence="1 2">BC-19</strain>
    </source>
</reference>
<dbReference type="Proteomes" id="UP000191686">
    <property type="component" value="Unassembled WGS sequence"/>
</dbReference>
<accession>A0ABD4UCM0</accession>
<comment type="caution">
    <text evidence="1">The sequence shown here is derived from an EMBL/GenBank/DDBJ whole genome shotgun (WGS) entry which is preliminary data.</text>
</comment>
<gene>
    <name evidence="1" type="ORF">UE95_012595</name>
</gene>
<evidence type="ECO:0000313" key="1">
    <source>
        <dbReference type="EMBL" id="MCW3712127.1"/>
    </source>
</evidence>
<name>A0ABD4UCM0_9BURK</name>
<sequence length="134" mass="15279">MNNITILGEARAEEVIGISPDNKAKSLLYKVAINGKKVVVYLVSDTHNHTTLKDHAWESFRTKGYLDIDPYDALTKVAHVKLDAVDDPLTRTETDAIVAHFTEELNNLNEDTKTRLFEYLQSYAEERMELLQID</sequence>
<dbReference type="RefSeq" id="WP_080323398.1">
    <property type="nucleotide sequence ID" value="NZ_JYMX02000008.1"/>
</dbReference>
<evidence type="ECO:0000313" key="2">
    <source>
        <dbReference type="Proteomes" id="UP000191686"/>
    </source>
</evidence>
<proteinExistence type="predicted"/>
<reference evidence="1 2" key="1">
    <citation type="journal article" date="2017" name="Front. Microbiol.">
        <title>Genomics reveals a unique clone of Burkholderia cenocepacia harbouring an actively excising novel genomic island.</title>
        <authorList>
            <person name="Patil P."/>
            <person name="Mali S."/>
            <person name="Midha S."/>
            <person name="Gautam V."/>
            <person name="Dash L."/>
            <person name="Kumar S."/>
            <person name="Shastri J."/>
            <person name="Singhal L."/>
            <person name="Patil P.B."/>
        </authorList>
    </citation>
    <scope>NUCLEOTIDE SEQUENCE [LARGE SCALE GENOMIC DNA]</scope>
    <source>
        <strain evidence="1 2">BC-19</strain>
    </source>
</reference>
<organism evidence="1 2">
    <name type="scientific">Burkholderia cenocepacia</name>
    <dbReference type="NCBI Taxonomy" id="95486"/>
    <lineage>
        <taxon>Bacteria</taxon>
        <taxon>Pseudomonadati</taxon>
        <taxon>Pseudomonadota</taxon>
        <taxon>Betaproteobacteria</taxon>
        <taxon>Burkholderiales</taxon>
        <taxon>Burkholderiaceae</taxon>
        <taxon>Burkholderia</taxon>
        <taxon>Burkholderia cepacia complex</taxon>
    </lineage>
</organism>